<feature type="domain" description="Thyroglobulin type-1" evidence="7">
    <location>
        <begin position="21"/>
        <end position="86"/>
    </location>
</feature>
<evidence type="ECO:0000259" key="7">
    <source>
        <dbReference type="PROSITE" id="PS51162"/>
    </source>
</evidence>
<dbReference type="AlphaFoldDB" id="A0A2T7PUN3"/>
<keyword evidence="3" id="KW-0677">Repeat</keyword>
<evidence type="ECO:0000256" key="5">
    <source>
        <dbReference type="PROSITE-ProRule" id="PRU00500"/>
    </source>
</evidence>
<dbReference type="OrthoDB" id="6282214at2759"/>
<proteinExistence type="predicted"/>
<keyword evidence="2" id="KW-0964">Secreted</keyword>
<dbReference type="PANTHER" id="PTHR12352:SF3">
    <property type="entry name" value="NIDOGEN-2"/>
    <property type="match status" value="1"/>
</dbReference>
<dbReference type="OMA" id="ASECECA"/>
<accession>A0A2T7PUN3</accession>
<evidence type="ECO:0000256" key="6">
    <source>
        <dbReference type="SAM" id="SignalP"/>
    </source>
</evidence>
<feature type="signal peptide" evidence="6">
    <location>
        <begin position="1"/>
        <end position="21"/>
    </location>
</feature>
<keyword evidence="6" id="KW-0732">Signal</keyword>
<evidence type="ECO:0000313" key="9">
    <source>
        <dbReference type="Proteomes" id="UP000245119"/>
    </source>
</evidence>
<evidence type="ECO:0000256" key="2">
    <source>
        <dbReference type="ARBA" id="ARBA00022525"/>
    </source>
</evidence>
<sequence>MIFIQFFAFIAVLCFVPATIAASCQEELDSRRQNYAIGGFLPRCDAGNTALYSPLQCHGSVCYCVSSDGTRLSDYSNIPIGTPGNCECAREEDEFRKTGMRGQIFNCAPDGTYSPTRCTGSRCFCVNRDGTRMQEYLEANIWEASECECARAKADYAERRIRGLRFNCERDGSYGAKQCTGSTCRCVKRNGNPIPEFQSFHIAHSSDCGCARAKEDASRSGVKGQPNLSCAQDGSFIQ</sequence>
<comment type="subcellular location">
    <subcellularLocation>
        <location evidence="1">Secreted</location>
    </subcellularLocation>
</comment>
<reference evidence="8 9" key="1">
    <citation type="submission" date="2018-04" db="EMBL/GenBank/DDBJ databases">
        <title>The genome of golden apple snail Pomacea canaliculata provides insight into stress tolerance and invasive adaptation.</title>
        <authorList>
            <person name="Liu C."/>
            <person name="Liu B."/>
            <person name="Ren Y."/>
            <person name="Zhang Y."/>
            <person name="Wang H."/>
            <person name="Li S."/>
            <person name="Jiang F."/>
            <person name="Yin L."/>
            <person name="Zhang G."/>
            <person name="Qian W."/>
            <person name="Fan W."/>
        </authorList>
    </citation>
    <scope>NUCLEOTIDE SEQUENCE [LARGE SCALE GENOMIC DNA]</scope>
    <source>
        <strain evidence="8">SZHN2017</strain>
        <tissue evidence="8">Muscle</tissue>
    </source>
</reference>
<dbReference type="Proteomes" id="UP000245119">
    <property type="component" value="Linkage Group LG2"/>
</dbReference>
<evidence type="ECO:0000256" key="3">
    <source>
        <dbReference type="ARBA" id="ARBA00022737"/>
    </source>
</evidence>
<dbReference type="Pfam" id="PF00086">
    <property type="entry name" value="Thyroglobulin_1"/>
    <property type="match status" value="3"/>
</dbReference>
<keyword evidence="9" id="KW-1185">Reference proteome</keyword>
<evidence type="ECO:0000256" key="1">
    <source>
        <dbReference type="ARBA" id="ARBA00004613"/>
    </source>
</evidence>
<name>A0A2T7PUN3_POMCA</name>
<evidence type="ECO:0000313" key="8">
    <source>
        <dbReference type="EMBL" id="PVD37133.1"/>
    </source>
</evidence>
<comment type="caution">
    <text evidence="5">Lacks conserved residue(s) required for the propagation of feature annotation.</text>
</comment>
<dbReference type="EMBL" id="PZQS01000002">
    <property type="protein sequence ID" value="PVD37133.1"/>
    <property type="molecule type" value="Genomic_DNA"/>
</dbReference>
<dbReference type="InterPro" id="IPR051950">
    <property type="entry name" value="Dev_reg/Prot_inhib"/>
</dbReference>
<dbReference type="GO" id="GO:0005604">
    <property type="term" value="C:basement membrane"/>
    <property type="evidence" value="ECO:0007669"/>
    <property type="project" value="TreeGrafter"/>
</dbReference>
<feature type="chain" id="PRO_5015426758" description="Thyroglobulin type-1 domain-containing protein" evidence="6">
    <location>
        <begin position="22"/>
        <end position="238"/>
    </location>
</feature>
<dbReference type="SMART" id="SM00211">
    <property type="entry name" value="TY"/>
    <property type="match status" value="3"/>
</dbReference>
<dbReference type="InterPro" id="IPR036857">
    <property type="entry name" value="Thyroglobulin_1_sf"/>
</dbReference>
<dbReference type="GO" id="GO:0007160">
    <property type="term" value="P:cell-matrix adhesion"/>
    <property type="evidence" value="ECO:0007669"/>
    <property type="project" value="TreeGrafter"/>
</dbReference>
<dbReference type="InterPro" id="IPR000716">
    <property type="entry name" value="Thyroglobulin_1"/>
</dbReference>
<gene>
    <name evidence="8" type="ORF">C0Q70_04128</name>
</gene>
<protein>
    <recommendedName>
        <fullName evidence="7">Thyroglobulin type-1 domain-containing protein</fullName>
    </recommendedName>
</protein>
<organism evidence="8 9">
    <name type="scientific">Pomacea canaliculata</name>
    <name type="common">Golden apple snail</name>
    <dbReference type="NCBI Taxonomy" id="400727"/>
    <lineage>
        <taxon>Eukaryota</taxon>
        <taxon>Metazoa</taxon>
        <taxon>Spiralia</taxon>
        <taxon>Lophotrochozoa</taxon>
        <taxon>Mollusca</taxon>
        <taxon>Gastropoda</taxon>
        <taxon>Caenogastropoda</taxon>
        <taxon>Architaenioglossa</taxon>
        <taxon>Ampullarioidea</taxon>
        <taxon>Ampullariidae</taxon>
        <taxon>Pomacea</taxon>
    </lineage>
</organism>
<dbReference type="Gene3D" id="4.10.800.10">
    <property type="entry name" value="Thyroglobulin type-1"/>
    <property type="match status" value="3"/>
</dbReference>
<dbReference type="PANTHER" id="PTHR12352">
    <property type="entry name" value="SECRETED MODULAR CALCIUM-BINDING PROTEIN"/>
    <property type="match status" value="1"/>
</dbReference>
<feature type="domain" description="Thyroglobulin type-1" evidence="7">
    <location>
        <begin position="144"/>
        <end position="208"/>
    </location>
</feature>
<comment type="caution">
    <text evidence="8">The sequence shown here is derived from an EMBL/GenBank/DDBJ whole genome shotgun (WGS) entry which is preliminary data.</text>
</comment>
<dbReference type="GO" id="GO:0005615">
    <property type="term" value="C:extracellular space"/>
    <property type="evidence" value="ECO:0007669"/>
    <property type="project" value="TreeGrafter"/>
</dbReference>
<keyword evidence="4" id="KW-1015">Disulfide bond</keyword>
<evidence type="ECO:0000256" key="4">
    <source>
        <dbReference type="ARBA" id="ARBA00023157"/>
    </source>
</evidence>
<dbReference type="PROSITE" id="PS51162">
    <property type="entry name" value="THYROGLOBULIN_1_2"/>
    <property type="match status" value="2"/>
</dbReference>
<dbReference type="SUPFAM" id="SSF57610">
    <property type="entry name" value="Thyroglobulin type-1 domain"/>
    <property type="match status" value="3"/>
</dbReference>